<gene>
    <name evidence="2" type="ordered locus">Oweho_3308</name>
</gene>
<accession>G8R4F9</accession>
<organism evidence="2 3">
    <name type="scientific">Owenweeksia hongkongensis (strain DSM 17368 / CIP 108786 / JCM 12287 / NRRL B-23963 / UST20020801)</name>
    <dbReference type="NCBI Taxonomy" id="926562"/>
    <lineage>
        <taxon>Bacteria</taxon>
        <taxon>Pseudomonadati</taxon>
        <taxon>Bacteroidota</taxon>
        <taxon>Flavobacteriia</taxon>
        <taxon>Flavobacteriales</taxon>
        <taxon>Owenweeksiaceae</taxon>
        <taxon>Owenweeksia</taxon>
    </lineage>
</organism>
<proteinExistence type="predicted"/>
<dbReference type="CDD" id="cd00761">
    <property type="entry name" value="Glyco_tranf_GTA_type"/>
    <property type="match status" value="1"/>
</dbReference>
<feature type="domain" description="Glycosyltransferase 2-like" evidence="1">
    <location>
        <begin position="11"/>
        <end position="159"/>
    </location>
</feature>
<dbReference type="OrthoDB" id="199095at2"/>
<dbReference type="GO" id="GO:0016758">
    <property type="term" value="F:hexosyltransferase activity"/>
    <property type="evidence" value="ECO:0007669"/>
    <property type="project" value="UniProtKB-ARBA"/>
</dbReference>
<dbReference type="EMBL" id="CP003156">
    <property type="protein sequence ID" value="AEV34259.1"/>
    <property type="molecule type" value="Genomic_DNA"/>
</dbReference>
<sequence length="311" mass="36334">MNKSMDYMVSVRLMAYNHGEYIAQAIQSILDQVVNFKVELVIGDDFSSDNTLEVAKSFESTDNVSIKVLDRQVGDSYWTKRQKLGRLYNFSNTIENCSGKYVALLDGDDYWIDPYKLQTQVDFMEANPEYSFSMGRVNMLIEETGAIKKRNEDVNPSVSEKYTLTDYLKKPFSQTSSFFFKNSTEPFPDWFYKVHAGDQSCVVIKTADGGLIKYHDKTFSVYRVNEKSISHQASFNVYEKFIDTLDYWKSHLNKSYSQILTINQKKYKQKSLFQLCKTKLCKVYYLLRVKLLEMRIRNLELLIPICLLYTK</sequence>
<dbReference type="SUPFAM" id="SSF53448">
    <property type="entry name" value="Nucleotide-diphospho-sugar transferases"/>
    <property type="match status" value="1"/>
</dbReference>
<dbReference type="KEGG" id="oho:Oweho_3308"/>
<dbReference type="STRING" id="926562.Oweho_3308"/>
<keyword evidence="3" id="KW-1185">Reference proteome</keyword>
<name>G8R4F9_OWEHD</name>
<evidence type="ECO:0000313" key="2">
    <source>
        <dbReference type="EMBL" id="AEV34259.1"/>
    </source>
</evidence>
<dbReference type="Pfam" id="PF00535">
    <property type="entry name" value="Glycos_transf_2"/>
    <property type="match status" value="1"/>
</dbReference>
<keyword evidence="2" id="KW-0808">Transferase</keyword>
<dbReference type="InterPro" id="IPR001173">
    <property type="entry name" value="Glyco_trans_2-like"/>
</dbReference>
<evidence type="ECO:0000313" key="3">
    <source>
        <dbReference type="Proteomes" id="UP000005631"/>
    </source>
</evidence>
<dbReference type="PANTHER" id="PTHR22916">
    <property type="entry name" value="GLYCOSYLTRANSFERASE"/>
    <property type="match status" value="1"/>
</dbReference>
<dbReference type="HOGENOM" id="CLU_025996_4_4_10"/>
<dbReference type="PANTHER" id="PTHR22916:SF71">
    <property type="entry name" value="GLYCOSYL TRANSFERASE"/>
    <property type="match status" value="1"/>
</dbReference>
<dbReference type="AlphaFoldDB" id="G8R4F9"/>
<protein>
    <submittedName>
        <fullName evidence="2">Glycosyl transferase</fullName>
    </submittedName>
</protein>
<reference evidence="2 3" key="1">
    <citation type="journal article" date="2012" name="Stand. Genomic Sci.">
        <title>Genome sequence of the orange-pigmented seawater bacterium Owenweeksia hongkongensis type strain (UST20020801(T)).</title>
        <authorList>
            <person name="Riedel T."/>
            <person name="Held B."/>
            <person name="Nolan M."/>
            <person name="Lucas S."/>
            <person name="Lapidus A."/>
            <person name="Tice H."/>
            <person name="Del Rio T.G."/>
            <person name="Cheng J.F."/>
            <person name="Han C."/>
            <person name="Tapia R."/>
            <person name="Goodwin L.A."/>
            <person name="Pitluck S."/>
            <person name="Liolios K."/>
            <person name="Mavromatis K."/>
            <person name="Pagani I."/>
            <person name="Ivanova N."/>
            <person name="Mikhailova N."/>
            <person name="Pati A."/>
            <person name="Chen A."/>
            <person name="Palaniappan K."/>
            <person name="Rohde M."/>
            <person name="Tindall B.J."/>
            <person name="Detter J.C."/>
            <person name="Goker M."/>
            <person name="Woyke T."/>
            <person name="Bristow J."/>
            <person name="Eisen J.A."/>
            <person name="Markowitz V."/>
            <person name="Hugenholtz P."/>
            <person name="Klenk H.P."/>
            <person name="Kyrpides N.C."/>
        </authorList>
    </citation>
    <scope>NUCLEOTIDE SEQUENCE</scope>
    <source>
        <strain evidence="3">DSM 17368 / JCM 12287 / NRRL B-23963</strain>
    </source>
</reference>
<evidence type="ECO:0000259" key="1">
    <source>
        <dbReference type="Pfam" id="PF00535"/>
    </source>
</evidence>
<dbReference type="eggNOG" id="COG0463">
    <property type="taxonomic scope" value="Bacteria"/>
</dbReference>
<dbReference type="RefSeq" id="WP_014203606.1">
    <property type="nucleotide sequence ID" value="NC_016599.1"/>
</dbReference>
<dbReference type="Proteomes" id="UP000005631">
    <property type="component" value="Chromosome"/>
</dbReference>
<dbReference type="Gene3D" id="3.90.550.10">
    <property type="entry name" value="Spore Coat Polysaccharide Biosynthesis Protein SpsA, Chain A"/>
    <property type="match status" value="1"/>
</dbReference>
<dbReference type="InterPro" id="IPR029044">
    <property type="entry name" value="Nucleotide-diphossugar_trans"/>
</dbReference>